<gene>
    <name evidence="9" type="ORF">ATI02_3357</name>
</gene>
<evidence type="ECO:0000313" key="10">
    <source>
        <dbReference type="Proteomes" id="UP000232455"/>
    </source>
</evidence>
<reference evidence="9 10" key="1">
    <citation type="submission" date="2017-11" db="EMBL/GenBank/DDBJ databases">
        <title>Genome sequencing of a diverse group of Pseudomonas species.</title>
        <authorList>
            <person name="Loper J."/>
        </authorList>
    </citation>
    <scope>NUCLEOTIDE SEQUENCE [LARGE SCALE GENOMIC DNA]</scope>
    <source>
        <strain evidence="9 10">LMG 25716</strain>
    </source>
</reference>
<dbReference type="SMART" id="SM00507">
    <property type="entry name" value="HNHc"/>
    <property type="match status" value="1"/>
</dbReference>
<protein>
    <submittedName>
        <fullName evidence="9">S-type pyocin</fullName>
    </submittedName>
</protein>
<keyword evidence="3" id="KW-0540">Nuclease</keyword>
<dbReference type="Gene3D" id="3.90.540.10">
    <property type="entry name" value="Colicin/pyocin, DNase domain"/>
    <property type="match status" value="1"/>
</dbReference>
<comment type="similarity">
    <text evidence="1">Belongs to the colicin/pyosin nuclease family.</text>
</comment>
<evidence type="ECO:0000256" key="6">
    <source>
        <dbReference type="ARBA" id="ARBA00023022"/>
    </source>
</evidence>
<dbReference type="InterPro" id="IPR003615">
    <property type="entry name" value="HNH_nuc"/>
</dbReference>
<evidence type="ECO:0000259" key="8">
    <source>
        <dbReference type="SMART" id="SM00507"/>
    </source>
</evidence>
<dbReference type="InterPro" id="IPR044925">
    <property type="entry name" value="His-Me_finger_sf"/>
</dbReference>
<evidence type="ECO:0000313" key="9">
    <source>
        <dbReference type="EMBL" id="PKA70451.1"/>
    </source>
</evidence>
<evidence type="ECO:0000256" key="2">
    <source>
        <dbReference type="ARBA" id="ARBA00022529"/>
    </source>
</evidence>
<evidence type="ECO:0000256" key="4">
    <source>
        <dbReference type="ARBA" id="ARBA00022759"/>
    </source>
</evidence>
<dbReference type="Proteomes" id="UP000232455">
    <property type="component" value="Unassembled WGS sequence"/>
</dbReference>
<dbReference type="PRINTS" id="PR01300">
    <property type="entry name" value="PYOCINKILLER"/>
</dbReference>
<keyword evidence="6" id="KW-0044">Antibiotic</keyword>
<dbReference type="SUPFAM" id="SSF54060">
    <property type="entry name" value="His-Me finger endonucleases"/>
    <property type="match status" value="1"/>
</dbReference>
<dbReference type="InterPro" id="IPR003060">
    <property type="entry name" value="Pyocin_killer"/>
</dbReference>
<comment type="caution">
    <text evidence="9">The sequence shown here is derived from an EMBL/GenBank/DDBJ whole genome shotgun (WGS) entry which is preliminary data.</text>
</comment>
<dbReference type="Pfam" id="PF06958">
    <property type="entry name" value="Pyocin_S"/>
    <property type="match status" value="1"/>
</dbReference>
<dbReference type="Pfam" id="PF21431">
    <property type="entry name" value="Col-Pyo_DNase"/>
    <property type="match status" value="1"/>
</dbReference>
<keyword evidence="10" id="KW-1185">Reference proteome</keyword>
<organism evidence="9 10">
    <name type="scientific">Pseudomonas baetica</name>
    <dbReference type="NCBI Taxonomy" id="674054"/>
    <lineage>
        <taxon>Bacteria</taxon>
        <taxon>Pseudomonadati</taxon>
        <taxon>Pseudomonadota</taxon>
        <taxon>Gammaproteobacteria</taxon>
        <taxon>Pseudomonadales</taxon>
        <taxon>Pseudomonadaceae</taxon>
        <taxon>Pseudomonas</taxon>
    </lineage>
</organism>
<dbReference type="EMBL" id="PHHE01000001">
    <property type="protein sequence ID" value="PKA70451.1"/>
    <property type="molecule type" value="Genomic_DNA"/>
</dbReference>
<evidence type="ECO:0000256" key="7">
    <source>
        <dbReference type="ARBA" id="ARBA00023048"/>
    </source>
</evidence>
<sequence length="162" mass="17809">MIVSPIYPDEYKDFILVFPADSGIQPLYIVMNVRLDPGTVTGQGKDVTGIWLAGATSGLGAPIPTEIADQLRGKSFGTFDSFRRALWKAVGGSGLVEQFTDNNVDRMREGKAPKARYRDRAGKRSSFELHHADEVAKGGKVYDVDNLNVVTPKHHIDIHRNG</sequence>
<dbReference type="InterPro" id="IPR037146">
    <property type="entry name" value="Colicin/pyocin_DNase_dom_sf"/>
</dbReference>
<keyword evidence="4" id="KW-0255">Endonuclease</keyword>
<evidence type="ECO:0000256" key="5">
    <source>
        <dbReference type="ARBA" id="ARBA00022801"/>
    </source>
</evidence>
<dbReference type="CDD" id="cd00085">
    <property type="entry name" value="HNHc"/>
    <property type="match status" value="1"/>
</dbReference>
<evidence type="ECO:0000256" key="3">
    <source>
        <dbReference type="ARBA" id="ARBA00022722"/>
    </source>
</evidence>
<keyword evidence="2" id="KW-0929">Antimicrobial</keyword>
<dbReference type="InterPro" id="IPR016128">
    <property type="entry name" value="Pyosin/cloacin_T_dom"/>
</dbReference>
<feature type="domain" description="HNH nuclease" evidence="8">
    <location>
        <begin position="103"/>
        <end position="156"/>
    </location>
</feature>
<keyword evidence="7" id="KW-0078">Bacteriocin</keyword>
<name>A0ABX4Q121_9PSED</name>
<keyword evidence="5" id="KW-0378">Hydrolase</keyword>
<proteinExistence type="inferred from homology"/>
<evidence type="ECO:0000256" key="1">
    <source>
        <dbReference type="ARBA" id="ARBA00006811"/>
    </source>
</evidence>
<accession>A0ABX4Q121</accession>